<proteinExistence type="predicted"/>
<sequence>MRLLVRCGAASPSQGDKRIEQEVESDDENEFKNEDASLSRDSKIVHFLTTSMRTDLILKSALGIARNKIEKSFYESKIRVNGKKILKKSVGVNLGDEVDLIKTVSASNPDHLHVARVEILKITPKEESIKVTVRRFKNLLIENYEVDPYKGTANDET</sequence>
<evidence type="ECO:0000313" key="4">
    <source>
        <dbReference type="Proteomes" id="UP000299102"/>
    </source>
</evidence>
<feature type="region of interest" description="Disordered" evidence="1">
    <location>
        <begin position="9"/>
        <end position="35"/>
    </location>
</feature>
<dbReference type="GO" id="GO:0003723">
    <property type="term" value="F:RNA binding"/>
    <property type="evidence" value="ECO:0007669"/>
    <property type="project" value="TreeGrafter"/>
</dbReference>
<gene>
    <name evidence="3" type="ORF">EVAR_2885_1</name>
</gene>
<dbReference type="Pfam" id="PF25818">
    <property type="entry name" value="MTRES1_C"/>
    <property type="match status" value="1"/>
</dbReference>
<accession>A0A4C1T493</accession>
<organism evidence="3 4">
    <name type="scientific">Eumeta variegata</name>
    <name type="common">Bagworm moth</name>
    <name type="synonym">Eumeta japonica</name>
    <dbReference type="NCBI Taxonomy" id="151549"/>
    <lineage>
        <taxon>Eukaryota</taxon>
        <taxon>Metazoa</taxon>
        <taxon>Ecdysozoa</taxon>
        <taxon>Arthropoda</taxon>
        <taxon>Hexapoda</taxon>
        <taxon>Insecta</taxon>
        <taxon>Pterygota</taxon>
        <taxon>Neoptera</taxon>
        <taxon>Endopterygota</taxon>
        <taxon>Lepidoptera</taxon>
        <taxon>Glossata</taxon>
        <taxon>Ditrysia</taxon>
        <taxon>Tineoidea</taxon>
        <taxon>Psychidae</taxon>
        <taxon>Oiketicinae</taxon>
        <taxon>Eumeta</taxon>
    </lineage>
</organism>
<dbReference type="Proteomes" id="UP000299102">
    <property type="component" value="Unassembled WGS sequence"/>
</dbReference>
<keyword evidence="4" id="KW-1185">Reference proteome</keyword>
<evidence type="ECO:0000259" key="2">
    <source>
        <dbReference type="Pfam" id="PF25818"/>
    </source>
</evidence>
<dbReference type="AlphaFoldDB" id="A0A4C1T493"/>
<evidence type="ECO:0000313" key="3">
    <source>
        <dbReference type="EMBL" id="GBP08081.1"/>
    </source>
</evidence>
<protein>
    <submittedName>
        <fullName evidence="3">Uncharacterized protein C6orf203 homolog</fullName>
    </submittedName>
</protein>
<feature type="domain" description="Mitochondrial transcription rescue factor 1 C-terminal" evidence="2">
    <location>
        <begin position="49"/>
        <end position="141"/>
    </location>
</feature>
<dbReference type="GO" id="GO:1903108">
    <property type="term" value="P:regulation of mitochondrial transcription"/>
    <property type="evidence" value="ECO:0007669"/>
    <property type="project" value="TreeGrafter"/>
</dbReference>
<dbReference type="STRING" id="151549.A0A4C1T493"/>
<name>A0A4C1T493_EUMVA</name>
<dbReference type="OrthoDB" id="4150at2759"/>
<evidence type="ECO:0000256" key="1">
    <source>
        <dbReference type="SAM" id="MobiDB-lite"/>
    </source>
</evidence>
<dbReference type="InterPro" id="IPR057896">
    <property type="entry name" value="MTRES1_C"/>
</dbReference>
<comment type="caution">
    <text evidence="3">The sequence shown here is derived from an EMBL/GenBank/DDBJ whole genome shotgun (WGS) entry which is preliminary data.</text>
</comment>
<dbReference type="PANTHER" id="PTHR13633">
    <property type="entry name" value="MITOCHONDRIAL TRANSCRIPTION RESCUE FACTOR 1"/>
    <property type="match status" value="1"/>
</dbReference>
<dbReference type="GO" id="GO:0005739">
    <property type="term" value="C:mitochondrion"/>
    <property type="evidence" value="ECO:0007669"/>
    <property type="project" value="TreeGrafter"/>
</dbReference>
<dbReference type="EMBL" id="BGZK01000029">
    <property type="protein sequence ID" value="GBP08081.1"/>
    <property type="molecule type" value="Genomic_DNA"/>
</dbReference>
<reference evidence="3 4" key="1">
    <citation type="journal article" date="2019" name="Commun. Biol.">
        <title>The bagworm genome reveals a unique fibroin gene that provides high tensile strength.</title>
        <authorList>
            <person name="Kono N."/>
            <person name="Nakamura H."/>
            <person name="Ohtoshi R."/>
            <person name="Tomita M."/>
            <person name="Numata K."/>
            <person name="Arakawa K."/>
        </authorList>
    </citation>
    <scope>NUCLEOTIDE SEQUENCE [LARGE SCALE GENOMIC DNA]</scope>
</reference>
<dbReference type="PANTHER" id="PTHR13633:SF3">
    <property type="entry name" value="MITOCHONDRIAL TRANSCRIPTION RESCUE FACTOR 1"/>
    <property type="match status" value="1"/>
</dbReference>
<dbReference type="SUPFAM" id="SSF55174">
    <property type="entry name" value="Alpha-L RNA-binding motif"/>
    <property type="match status" value="1"/>
</dbReference>